<evidence type="ECO:0000256" key="1">
    <source>
        <dbReference type="ARBA" id="ARBA00022614"/>
    </source>
</evidence>
<comment type="caution">
    <text evidence="4">The sequence shown here is derived from an EMBL/GenBank/DDBJ whole genome shotgun (WGS) entry which is preliminary data.</text>
</comment>
<gene>
    <name evidence="4" type="primary">Tbcel</name>
    <name evidence="4" type="ORF">Bhyg_13805</name>
</gene>
<sequence length="479" mass="55234">MPTLLEALEAKYGLGDELEAHESQVSIFVPKLPPRLIVPQLLVLNDCNIDEAGEPDDIKEKCRTVKELDLAQNKLQSWEEVFKILTHLPKIEFVNLSLNRLIGPIEQLPVDYGGMNRIRSLVLNNTRLNWESVESLIRMLPVLEELHLSLNDYSNVLIDTLDDDVFMDDEIIAKDDEETNTCNVPPRTTNRSDSTCSTYKKTEAHEGVKKLHFTGNPVSEWNEICRLGRVFPNLESLVLAECPLKAVEPIPRSSSCGSDIDMSTSPNDNHDPPHAHFKNLALLNLSSTHINTWDDIDRLAKFPSLRNLRVQNWPLWEKCDSTEHERRQLLIARLPYVEKLNGGGVITSDEREDAERAFIRYYLEKPEADRPERYNELTRIHGKLDRLVNIDLRPDKRVKVTFTYGDTSEVRQVDVYRTVVDLKSRLERLVNIPAAKMRLFYVDKDLRDIQGPEEMKYPHKQLYSYNISTGDEIIIDQKR</sequence>
<dbReference type="OrthoDB" id="5855206at2759"/>
<proteinExistence type="predicted"/>
<dbReference type="InterPro" id="IPR000626">
    <property type="entry name" value="Ubiquitin-like_dom"/>
</dbReference>
<dbReference type="AlphaFoldDB" id="A0A9Q0MP12"/>
<keyword evidence="1" id="KW-0433">Leucine-rich repeat</keyword>
<dbReference type="SUPFAM" id="SSF54236">
    <property type="entry name" value="Ubiquitin-like"/>
    <property type="match status" value="1"/>
</dbReference>
<dbReference type="Gene3D" id="3.80.10.10">
    <property type="entry name" value="Ribonuclease Inhibitor"/>
    <property type="match status" value="2"/>
</dbReference>
<dbReference type="InterPro" id="IPR032675">
    <property type="entry name" value="LRR_dom_sf"/>
</dbReference>
<accession>A0A9Q0MP12</accession>
<organism evidence="4 5">
    <name type="scientific">Pseudolycoriella hygida</name>
    <dbReference type="NCBI Taxonomy" id="35572"/>
    <lineage>
        <taxon>Eukaryota</taxon>
        <taxon>Metazoa</taxon>
        <taxon>Ecdysozoa</taxon>
        <taxon>Arthropoda</taxon>
        <taxon>Hexapoda</taxon>
        <taxon>Insecta</taxon>
        <taxon>Pterygota</taxon>
        <taxon>Neoptera</taxon>
        <taxon>Endopterygota</taxon>
        <taxon>Diptera</taxon>
        <taxon>Nematocera</taxon>
        <taxon>Sciaroidea</taxon>
        <taxon>Sciaridae</taxon>
        <taxon>Pseudolycoriella</taxon>
    </lineage>
</organism>
<evidence type="ECO:0000259" key="3">
    <source>
        <dbReference type="PROSITE" id="PS50053"/>
    </source>
</evidence>
<dbReference type="SUPFAM" id="SSF52047">
    <property type="entry name" value="RNI-like"/>
    <property type="match status" value="1"/>
</dbReference>
<evidence type="ECO:0000313" key="5">
    <source>
        <dbReference type="Proteomes" id="UP001151699"/>
    </source>
</evidence>
<name>A0A9Q0MP12_9DIPT</name>
<keyword evidence="5" id="KW-1185">Reference proteome</keyword>
<dbReference type="PANTHER" id="PTHR15454">
    <property type="entry name" value="NISCHARIN RELATED"/>
    <property type="match status" value="1"/>
</dbReference>
<reference evidence="4" key="1">
    <citation type="submission" date="2022-07" db="EMBL/GenBank/DDBJ databases">
        <authorList>
            <person name="Trinca V."/>
            <person name="Uliana J.V.C."/>
            <person name="Torres T.T."/>
            <person name="Ward R.J."/>
            <person name="Monesi N."/>
        </authorList>
    </citation>
    <scope>NUCLEOTIDE SEQUENCE</scope>
    <source>
        <strain evidence="4">HSMRA1968</strain>
        <tissue evidence="4">Whole embryos</tissue>
    </source>
</reference>
<keyword evidence="2" id="KW-0677">Repeat</keyword>
<dbReference type="GO" id="GO:0005737">
    <property type="term" value="C:cytoplasm"/>
    <property type="evidence" value="ECO:0007669"/>
    <property type="project" value="TreeGrafter"/>
</dbReference>
<feature type="domain" description="Ubiquitin-like" evidence="3">
    <location>
        <begin position="388"/>
        <end position="479"/>
    </location>
</feature>
<dbReference type="Pfam" id="PF14560">
    <property type="entry name" value="Ubiquitin_2"/>
    <property type="match status" value="1"/>
</dbReference>
<dbReference type="FunFam" id="3.80.10.10:FF:000846">
    <property type="entry name" value="Predicted protein"/>
    <property type="match status" value="1"/>
</dbReference>
<dbReference type="InterPro" id="IPR029071">
    <property type="entry name" value="Ubiquitin-like_domsf"/>
</dbReference>
<evidence type="ECO:0000256" key="2">
    <source>
        <dbReference type="ARBA" id="ARBA00022737"/>
    </source>
</evidence>
<protein>
    <submittedName>
        <fullName evidence="4">Tubulin-specific chaperone cofactor E-like protein</fullName>
    </submittedName>
</protein>
<dbReference type="EMBL" id="WJQU01000004">
    <property type="protein sequence ID" value="KAJ6635221.1"/>
    <property type="molecule type" value="Genomic_DNA"/>
</dbReference>
<evidence type="ECO:0000313" key="4">
    <source>
        <dbReference type="EMBL" id="KAJ6635221.1"/>
    </source>
</evidence>
<dbReference type="Proteomes" id="UP001151699">
    <property type="component" value="Chromosome C"/>
</dbReference>
<dbReference type="PROSITE" id="PS50053">
    <property type="entry name" value="UBIQUITIN_2"/>
    <property type="match status" value="1"/>
</dbReference>
<dbReference type="Gene3D" id="3.10.20.90">
    <property type="entry name" value="Phosphatidylinositol 3-kinase Catalytic Subunit, Chain A, domain 1"/>
    <property type="match status" value="1"/>
</dbReference>